<dbReference type="Proteomes" id="UP000886998">
    <property type="component" value="Unassembled WGS sequence"/>
</dbReference>
<name>A0A8X6YUM4_9ARAC</name>
<dbReference type="OrthoDB" id="6434923at2759"/>
<gene>
    <name evidence="1" type="ORF">TNIN_346961</name>
</gene>
<comment type="caution">
    <text evidence="1">The sequence shown here is derived from an EMBL/GenBank/DDBJ whole genome shotgun (WGS) entry which is preliminary data.</text>
</comment>
<evidence type="ECO:0000313" key="2">
    <source>
        <dbReference type="Proteomes" id="UP000886998"/>
    </source>
</evidence>
<dbReference type="AlphaFoldDB" id="A0A8X6YUM4"/>
<organism evidence="1 2">
    <name type="scientific">Trichonephila inaurata madagascariensis</name>
    <dbReference type="NCBI Taxonomy" id="2747483"/>
    <lineage>
        <taxon>Eukaryota</taxon>
        <taxon>Metazoa</taxon>
        <taxon>Ecdysozoa</taxon>
        <taxon>Arthropoda</taxon>
        <taxon>Chelicerata</taxon>
        <taxon>Arachnida</taxon>
        <taxon>Araneae</taxon>
        <taxon>Araneomorphae</taxon>
        <taxon>Entelegynae</taxon>
        <taxon>Araneoidea</taxon>
        <taxon>Nephilidae</taxon>
        <taxon>Trichonephila</taxon>
        <taxon>Trichonephila inaurata</taxon>
    </lineage>
</organism>
<dbReference type="EMBL" id="BMAV01022137">
    <property type="protein sequence ID" value="GFY76772.1"/>
    <property type="molecule type" value="Genomic_DNA"/>
</dbReference>
<proteinExistence type="predicted"/>
<sequence>MKALFSFIQVTLGLSGIERLSGNGRLLRDRHVLKIWNPWAPKQSIKSSVTDNCKNEEKIASCPFADKKEVIETSCKKELIDKKTD</sequence>
<reference evidence="1" key="1">
    <citation type="submission" date="2020-08" db="EMBL/GenBank/DDBJ databases">
        <title>Multicomponent nature underlies the extraordinary mechanical properties of spider dragline silk.</title>
        <authorList>
            <person name="Kono N."/>
            <person name="Nakamura H."/>
            <person name="Mori M."/>
            <person name="Yoshida Y."/>
            <person name="Ohtoshi R."/>
            <person name="Malay A.D."/>
            <person name="Moran D.A.P."/>
            <person name="Tomita M."/>
            <person name="Numata K."/>
            <person name="Arakawa K."/>
        </authorList>
    </citation>
    <scope>NUCLEOTIDE SEQUENCE</scope>
</reference>
<keyword evidence="2" id="KW-1185">Reference proteome</keyword>
<evidence type="ECO:0000313" key="1">
    <source>
        <dbReference type="EMBL" id="GFY76772.1"/>
    </source>
</evidence>
<accession>A0A8X6YUM4</accession>
<protein>
    <submittedName>
        <fullName evidence="1">Uncharacterized protein</fullName>
    </submittedName>
</protein>